<keyword evidence="10" id="KW-1185">Reference proteome</keyword>
<dbReference type="GO" id="GO:0051301">
    <property type="term" value="P:cell division"/>
    <property type="evidence" value="ECO:0007669"/>
    <property type="project" value="UniProtKB-KW"/>
</dbReference>
<dbReference type="GO" id="GO:0070979">
    <property type="term" value="P:protein K11-linked ubiquitination"/>
    <property type="evidence" value="ECO:0007669"/>
    <property type="project" value="TreeGrafter"/>
</dbReference>
<dbReference type="EMBL" id="NIVC01003055">
    <property type="protein sequence ID" value="PAA53609.1"/>
    <property type="molecule type" value="Genomic_DNA"/>
</dbReference>
<dbReference type="SUPFAM" id="SSF75632">
    <property type="entry name" value="Cullin homology domain"/>
    <property type="match status" value="1"/>
</dbReference>
<dbReference type="InterPro" id="IPR036388">
    <property type="entry name" value="WH-like_DNA-bd_sf"/>
</dbReference>
<comment type="similarity">
    <text evidence="6">Belongs to the cullin family.</text>
</comment>
<dbReference type="Gene3D" id="1.10.10.10">
    <property type="entry name" value="Winged helix-like DNA-binding domain superfamily/Winged helix DNA-binding domain"/>
    <property type="match status" value="1"/>
</dbReference>
<dbReference type="InterPro" id="IPR059120">
    <property type="entry name" value="Cullin-like_AB"/>
</dbReference>
<evidence type="ECO:0000256" key="7">
    <source>
        <dbReference type="SAM" id="MobiDB-lite"/>
    </source>
</evidence>
<evidence type="ECO:0000256" key="5">
    <source>
        <dbReference type="ARBA" id="ARBA00023306"/>
    </source>
</evidence>
<sequence>MLQISCPTSDSTDQQHTSLMPILASWNAQCELLETGFNRFWSHFAEPAMSCPEDAALDAAAAVSAMRALASSLQCLLDCVLPYQCPPTAAGAAGTREGDDTRQQLPAEMLRGVRLLLFAPSRLLGQSSDQPSQQILVDKTRRNFSTYIARYLDLTFAENEDESSSLLEAEEEARSIAQHCGRLLDRLQLRRRLLLDHGAAFIRRGLSAYVAKECSHSFSESYLDRVLQLHGHLEQRWTEEFQRNRNPPPPSRVGVLGQSANLLPYRVFGEARIRELFSMTIDYPDSECGLKDLAACIEKVPDLRPKMVRTLRSDVEQRLLHPGVATLDILSAYIGAVRSLRILDPSGVSQELALGSVAEYLRRREDTIRAIISKMIGDESGAGGSDDLAAELTRSGPLAGLGENSAESVDDPGQDFDAWRPDPVEAYSSCGSLSRQPPDLLSLLVGIYGSKRLFIHEYQSMLASRLLDNLSFKIDREIKNVELLKLRFGEIDLIKCEVMLKDIEDSRRLCTLIGSGGSSGEVGSDRQQQSQQHHVTEAFQVSALILSLQFWPAFAPRRMSALPAQLAAAGERFAARYKAQKCNRGLEWRPQLGRVTVRIELAGRELELTCKPAQYAILTAFLEHRELSLTELAEAAQMQPSYARRNIGFWLQQGILSEPRPERFRLVDSTHSAAEAAPTADSSMSETAAEEEVEADGDAGAGDGSEETWECLWNYVVGMLTNMDSCMSVERIRTMLQLFLVDPNVELDQQKLKNFLDEKVRDGRLTMQGSMYKLA</sequence>
<dbReference type="SMART" id="SM01013">
    <property type="entry name" value="APC2"/>
    <property type="match status" value="1"/>
</dbReference>
<dbReference type="PANTHER" id="PTHR45957:SF1">
    <property type="entry name" value="ANAPHASE-PROMOTING COMPLEX SUBUNIT 2"/>
    <property type="match status" value="1"/>
</dbReference>
<keyword evidence="5" id="KW-0131">Cell cycle</keyword>
<dbReference type="STRING" id="282301.A0A267DYF6"/>
<gene>
    <name evidence="9" type="ORF">BOX15_Mlig031668g3</name>
</gene>
<dbReference type="Pfam" id="PF26557">
    <property type="entry name" value="Cullin_AB"/>
    <property type="match status" value="1"/>
</dbReference>
<dbReference type="GO" id="GO:0007091">
    <property type="term" value="P:metaphase/anaphase transition of mitotic cell cycle"/>
    <property type="evidence" value="ECO:0007669"/>
    <property type="project" value="TreeGrafter"/>
</dbReference>
<evidence type="ECO:0000256" key="3">
    <source>
        <dbReference type="ARBA" id="ARBA00022776"/>
    </source>
</evidence>
<evidence type="ECO:0000259" key="8">
    <source>
        <dbReference type="PROSITE" id="PS50069"/>
    </source>
</evidence>
<feature type="region of interest" description="Disordered" evidence="7">
    <location>
        <begin position="669"/>
        <end position="705"/>
    </location>
</feature>
<dbReference type="OrthoDB" id="5581181at2759"/>
<dbReference type="GO" id="GO:0006511">
    <property type="term" value="P:ubiquitin-dependent protein catabolic process"/>
    <property type="evidence" value="ECO:0007669"/>
    <property type="project" value="InterPro"/>
</dbReference>
<keyword evidence="3" id="KW-0498">Mitosis</keyword>
<dbReference type="PROSITE" id="PS50069">
    <property type="entry name" value="CULLIN_2"/>
    <property type="match status" value="1"/>
</dbReference>
<dbReference type="Gene3D" id="3.30.230.130">
    <property type="entry name" value="Cullin, Chain C, Domain 2"/>
    <property type="match status" value="1"/>
</dbReference>
<dbReference type="Pfam" id="PF08672">
    <property type="entry name" value="ANAPC2"/>
    <property type="match status" value="1"/>
</dbReference>
<dbReference type="SUPFAM" id="SSF46785">
    <property type="entry name" value="Winged helix' DNA-binding domain"/>
    <property type="match status" value="1"/>
</dbReference>
<dbReference type="Pfam" id="PF25773">
    <property type="entry name" value="TPR_ANAPC2"/>
    <property type="match status" value="1"/>
</dbReference>
<evidence type="ECO:0000256" key="4">
    <source>
        <dbReference type="ARBA" id="ARBA00022786"/>
    </source>
</evidence>
<keyword evidence="4" id="KW-0833">Ubl conjugation pathway</keyword>
<dbReference type="GO" id="GO:0005680">
    <property type="term" value="C:anaphase-promoting complex"/>
    <property type="evidence" value="ECO:0007669"/>
    <property type="project" value="TreeGrafter"/>
</dbReference>
<dbReference type="InterPro" id="IPR014786">
    <property type="entry name" value="ANAPC2_C"/>
</dbReference>
<dbReference type="InterPro" id="IPR057975">
    <property type="entry name" value="TPR_ANAPC2"/>
</dbReference>
<dbReference type="InterPro" id="IPR036317">
    <property type="entry name" value="Cullin_homology_sf"/>
</dbReference>
<dbReference type="InterPro" id="IPR044554">
    <property type="entry name" value="ANAPC2"/>
</dbReference>
<evidence type="ECO:0000313" key="10">
    <source>
        <dbReference type="Proteomes" id="UP000215902"/>
    </source>
</evidence>
<dbReference type="GO" id="GO:0031625">
    <property type="term" value="F:ubiquitin protein ligase binding"/>
    <property type="evidence" value="ECO:0007669"/>
    <property type="project" value="InterPro"/>
</dbReference>
<reference evidence="9 10" key="1">
    <citation type="submission" date="2017-06" db="EMBL/GenBank/DDBJ databases">
        <title>A platform for efficient transgenesis in Macrostomum lignano, a flatworm model organism for stem cell research.</title>
        <authorList>
            <person name="Berezikov E."/>
        </authorList>
    </citation>
    <scope>NUCLEOTIDE SEQUENCE [LARGE SCALE GENOMIC DNA]</scope>
    <source>
        <strain evidence="9">DV1</strain>
        <tissue evidence="9">Whole organism</tissue>
    </source>
</reference>
<dbReference type="InterPro" id="IPR016158">
    <property type="entry name" value="Cullin_homology"/>
</dbReference>
<evidence type="ECO:0000256" key="6">
    <source>
        <dbReference type="PROSITE-ProRule" id="PRU00330"/>
    </source>
</evidence>
<keyword evidence="2" id="KW-0132">Cell division</keyword>
<evidence type="ECO:0000313" key="9">
    <source>
        <dbReference type="EMBL" id="PAA53609.1"/>
    </source>
</evidence>
<dbReference type="InterPro" id="IPR036390">
    <property type="entry name" value="WH_DNA-bd_sf"/>
</dbReference>
<dbReference type="PANTHER" id="PTHR45957">
    <property type="entry name" value="ANAPHASE-PROMOTING COMPLEX SUBUNIT 2"/>
    <property type="match status" value="1"/>
</dbReference>
<dbReference type="SMART" id="SM00182">
    <property type="entry name" value="CULLIN"/>
    <property type="match status" value="1"/>
</dbReference>
<name>A0A267DYF6_9PLAT</name>
<dbReference type="Gene3D" id="1.20.1310.10">
    <property type="entry name" value="Cullin Repeats"/>
    <property type="match status" value="1"/>
</dbReference>
<proteinExistence type="inferred from homology"/>
<evidence type="ECO:0000256" key="1">
    <source>
        <dbReference type="ARBA" id="ARBA00016068"/>
    </source>
</evidence>
<dbReference type="AlphaFoldDB" id="A0A267DYF6"/>
<feature type="compositionally biased region" description="Acidic residues" evidence="7">
    <location>
        <begin position="688"/>
        <end position="697"/>
    </location>
</feature>
<accession>A0A267DYF6</accession>
<feature type="domain" description="Cullin family profile" evidence="8">
    <location>
        <begin position="443"/>
        <end position="651"/>
    </location>
</feature>
<protein>
    <recommendedName>
        <fullName evidence="1">Anaphase-promoting complex subunit 2</fullName>
    </recommendedName>
</protein>
<organism evidence="9 10">
    <name type="scientific">Macrostomum lignano</name>
    <dbReference type="NCBI Taxonomy" id="282301"/>
    <lineage>
        <taxon>Eukaryota</taxon>
        <taxon>Metazoa</taxon>
        <taxon>Spiralia</taxon>
        <taxon>Lophotrochozoa</taxon>
        <taxon>Platyhelminthes</taxon>
        <taxon>Rhabditophora</taxon>
        <taxon>Macrostomorpha</taxon>
        <taxon>Macrostomida</taxon>
        <taxon>Macrostomidae</taxon>
        <taxon>Macrostomum</taxon>
    </lineage>
</organism>
<comment type="caution">
    <text evidence="9">The sequence shown here is derived from an EMBL/GenBank/DDBJ whole genome shotgun (WGS) entry which is preliminary data.</text>
</comment>
<dbReference type="Proteomes" id="UP000215902">
    <property type="component" value="Unassembled WGS sequence"/>
</dbReference>
<evidence type="ECO:0000256" key="2">
    <source>
        <dbReference type="ARBA" id="ARBA00022618"/>
    </source>
</evidence>